<evidence type="ECO:0000259" key="3">
    <source>
        <dbReference type="Pfam" id="PF01695"/>
    </source>
</evidence>
<dbReference type="Gene3D" id="3.40.50.300">
    <property type="entry name" value="P-loop containing nucleotide triphosphate hydrolases"/>
    <property type="match status" value="1"/>
</dbReference>
<organism evidence="4 5">
    <name type="scientific">Caballeronia calidae</name>
    <dbReference type="NCBI Taxonomy" id="1777139"/>
    <lineage>
        <taxon>Bacteria</taxon>
        <taxon>Pseudomonadati</taxon>
        <taxon>Pseudomonadota</taxon>
        <taxon>Betaproteobacteria</taxon>
        <taxon>Burkholderiales</taxon>
        <taxon>Burkholderiaceae</taxon>
        <taxon>Caballeronia</taxon>
    </lineage>
</organism>
<dbReference type="AlphaFoldDB" id="A0A158EI87"/>
<dbReference type="NCBIfam" id="NF038214">
    <property type="entry name" value="IS21_help_AAA"/>
    <property type="match status" value="1"/>
</dbReference>
<evidence type="ECO:0000313" key="5">
    <source>
        <dbReference type="Proteomes" id="UP000071859"/>
    </source>
</evidence>
<reference evidence="4" key="1">
    <citation type="submission" date="2016-01" db="EMBL/GenBank/DDBJ databases">
        <authorList>
            <person name="Peeters C."/>
        </authorList>
    </citation>
    <scope>NUCLEOTIDE SEQUENCE</scope>
    <source>
        <strain evidence="4">LMG 29321</strain>
    </source>
</reference>
<dbReference type="EMBL" id="FCOX02000121">
    <property type="protein sequence ID" value="SAL06548.1"/>
    <property type="molecule type" value="Genomic_DNA"/>
</dbReference>
<protein>
    <submittedName>
        <fullName evidence="4">ATPase AAA</fullName>
    </submittedName>
</protein>
<dbReference type="GO" id="GO:0005524">
    <property type="term" value="F:ATP binding"/>
    <property type="evidence" value="ECO:0007669"/>
    <property type="project" value="UniProtKB-KW"/>
</dbReference>
<dbReference type="CDD" id="cd00009">
    <property type="entry name" value="AAA"/>
    <property type="match status" value="1"/>
</dbReference>
<accession>A0A158EI87</accession>
<evidence type="ECO:0000256" key="2">
    <source>
        <dbReference type="ARBA" id="ARBA00022840"/>
    </source>
</evidence>
<dbReference type="SUPFAM" id="SSF52540">
    <property type="entry name" value="P-loop containing nucleoside triphosphate hydrolases"/>
    <property type="match status" value="1"/>
</dbReference>
<keyword evidence="2" id="KW-0067">ATP-binding</keyword>
<evidence type="ECO:0000313" key="4">
    <source>
        <dbReference type="EMBL" id="SAL06548.1"/>
    </source>
</evidence>
<dbReference type="GO" id="GO:0006260">
    <property type="term" value="P:DNA replication"/>
    <property type="evidence" value="ECO:0007669"/>
    <property type="project" value="TreeGrafter"/>
</dbReference>
<dbReference type="InterPro" id="IPR047661">
    <property type="entry name" value="IstB"/>
</dbReference>
<keyword evidence="5" id="KW-1185">Reference proteome</keyword>
<dbReference type="Proteomes" id="UP000071859">
    <property type="component" value="Unassembled WGS sequence"/>
</dbReference>
<keyword evidence="1" id="KW-0547">Nucleotide-binding</keyword>
<dbReference type="PIRSF" id="PIRSF003073">
    <property type="entry name" value="DNAC_TnpB_IstB"/>
    <property type="match status" value="1"/>
</dbReference>
<gene>
    <name evidence="4" type="ORF">AWB78_08121</name>
</gene>
<dbReference type="PANTHER" id="PTHR30050">
    <property type="entry name" value="CHROMOSOMAL REPLICATION INITIATOR PROTEIN DNAA"/>
    <property type="match status" value="1"/>
</dbReference>
<comment type="caution">
    <text evidence="4">The sequence shown here is derived from an EMBL/GenBank/DDBJ whole genome shotgun (WGS) entry which is preliminary data.</text>
</comment>
<sequence>MTKADGNATPHPGEPAVDPLHMQLTGLHMGYVLQHYEALATEAAAQHWSHVDYLAHLIEGEAQRREDRSIARRIALARFPVLKTLDQFEWNWPSKINRLQIQNLFRLNFIEERANVIFLGSVGLGKTHLSIALGHTACLRGHSVLFATAVDIINSVNAAQAHGGLKRELRRYVKPRVLIVDELGYLPVDKQGADALFQIISQRYEKGPTIISSNRAFKHWAEIFNHDSTLTSALLDRLLHHAETVVIAGKSYRMKDQTDPDPATA</sequence>
<dbReference type="InterPro" id="IPR002611">
    <property type="entry name" value="IstB_ATP-bd"/>
</dbReference>
<name>A0A158EI87_9BURK</name>
<dbReference type="InterPro" id="IPR027417">
    <property type="entry name" value="P-loop_NTPase"/>
</dbReference>
<dbReference type="Pfam" id="PF01695">
    <property type="entry name" value="IstB_IS21"/>
    <property type="match status" value="1"/>
</dbReference>
<dbReference type="PANTHER" id="PTHR30050:SF4">
    <property type="entry name" value="ATP-BINDING PROTEIN RV3427C IN INSERTION SEQUENCE-RELATED"/>
    <property type="match status" value="1"/>
</dbReference>
<evidence type="ECO:0000256" key="1">
    <source>
        <dbReference type="ARBA" id="ARBA00022741"/>
    </source>
</evidence>
<feature type="domain" description="IstB-like ATP-binding" evidence="3">
    <location>
        <begin position="24"/>
        <end position="257"/>
    </location>
</feature>
<proteinExistence type="predicted"/>
<dbReference type="InterPro" id="IPR028350">
    <property type="entry name" value="DNAC/IstB-like"/>
</dbReference>